<evidence type="ECO:0000256" key="14">
    <source>
        <dbReference type="ARBA" id="ARBA00038949"/>
    </source>
</evidence>
<evidence type="ECO:0000256" key="10">
    <source>
        <dbReference type="ARBA" id="ARBA00023034"/>
    </source>
</evidence>
<evidence type="ECO:0000256" key="3">
    <source>
        <dbReference type="ARBA" id="ARBA00006492"/>
    </source>
</evidence>
<dbReference type="Pfam" id="PF03071">
    <property type="entry name" value="GNT-I"/>
    <property type="match status" value="1"/>
</dbReference>
<keyword evidence="9 17" id="KW-1133">Transmembrane helix</keyword>
<organism evidence="18 21">
    <name type="scientific">Adineta ricciae</name>
    <name type="common">Rotifer</name>
    <dbReference type="NCBI Taxonomy" id="249248"/>
    <lineage>
        <taxon>Eukaryota</taxon>
        <taxon>Metazoa</taxon>
        <taxon>Spiralia</taxon>
        <taxon>Gnathifera</taxon>
        <taxon>Rotifera</taxon>
        <taxon>Eurotatoria</taxon>
        <taxon>Bdelloidea</taxon>
        <taxon>Adinetida</taxon>
        <taxon>Adinetidae</taxon>
        <taxon>Adineta</taxon>
    </lineage>
</organism>
<dbReference type="InterPro" id="IPR004139">
    <property type="entry name" value="Glyco_trans_13"/>
</dbReference>
<evidence type="ECO:0000256" key="17">
    <source>
        <dbReference type="RuleBase" id="RU368119"/>
    </source>
</evidence>
<evidence type="ECO:0000256" key="15">
    <source>
        <dbReference type="ARBA" id="ARBA00041712"/>
    </source>
</evidence>
<dbReference type="GO" id="GO:0030145">
    <property type="term" value="F:manganese ion binding"/>
    <property type="evidence" value="ECO:0007669"/>
    <property type="project" value="UniProtKB-UniRule"/>
</dbReference>
<keyword evidence="7 17" id="KW-0479">Metal-binding</keyword>
<dbReference type="OrthoDB" id="440755at2759"/>
<evidence type="ECO:0000256" key="16">
    <source>
        <dbReference type="ARBA" id="ARBA00049421"/>
    </source>
</evidence>
<comment type="catalytic activity">
    <reaction evidence="16 17">
        <text>N(4)-(alpha-D-Man-(1-&gt;3)-[alpha-D-Man-(1-&gt;3)-[alpha-D-Man-(1-&gt;6)]-alpha-D-Man-(1-&gt;6)]-beta-D-Man-(1-&gt;4)-beta-D-GlcNAc-(1-&gt;4)-beta-D-GlcNAc)-L-asparaginyl-[protein] (N-glucan mannose isomer 5A1,2) + UDP-N-acetyl-alpha-D-glucosamine = N(4)-{beta-D-GlcNAc-(1-&gt;2)-alpha-D-Man-(1-&gt;3)-[alpha-D-Man-(1-&gt;3)-[alpha-D-Man-(1-&gt;6)]-alpha-D-Man-(1-&gt;6)]-beta-D-Man-(1-&gt;4)-beta-D-GlcNAc-(1-&gt;4)-beta-D-GlcNAc}-L-asparaginyl-[protein] + UDP + H(+)</text>
        <dbReference type="Rhea" id="RHEA:11456"/>
        <dbReference type="Rhea" id="RHEA-COMP:14367"/>
        <dbReference type="Rhea" id="RHEA-COMP:14368"/>
        <dbReference type="ChEBI" id="CHEBI:15378"/>
        <dbReference type="ChEBI" id="CHEBI:57705"/>
        <dbReference type="ChEBI" id="CHEBI:58223"/>
        <dbReference type="ChEBI" id="CHEBI:59087"/>
        <dbReference type="ChEBI" id="CHEBI:60625"/>
        <dbReference type="EC" id="2.4.1.101"/>
    </reaction>
</comment>
<keyword evidence="12 17" id="KW-0464">Manganese</keyword>
<dbReference type="Gene3D" id="3.90.550.10">
    <property type="entry name" value="Spore Coat Polysaccharide Biosynthesis Protein SpsA, Chain A"/>
    <property type="match status" value="1"/>
</dbReference>
<evidence type="ECO:0000313" key="21">
    <source>
        <dbReference type="Proteomes" id="UP000663852"/>
    </source>
</evidence>
<evidence type="ECO:0000256" key="13">
    <source>
        <dbReference type="ARBA" id="ARBA00037706"/>
    </source>
</evidence>
<proteinExistence type="inferred from homology"/>
<dbReference type="UniPathway" id="UPA00378"/>
<dbReference type="GO" id="GO:0006487">
    <property type="term" value="P:protein N-linked glycosylation"/>
    <property type="evidence" value="ECO:0007669"/>
    <property type="project" value="TreeGrafter"/>
</dbReference>
<evidence type="ECO:0000256" key="1">
    <source>
        <dbReference type="ARBA" id="ARBA00004323"/>
    </source>
</evidence>
<keyword evidence="11 17" id="KW-0472">Membrane</keyword>
<evidence type="ECO:0000313" key="19">
    <source>
        <dbReference type="EMBL" id="CAF1383331.1"/>
    </source>
</evidence>
<evidence type="ECO:0000256" key="7">
    <source>
        <dbReference type="ARBA" id="ARBA00022723"/>
    </source>
</evidence>
<dbReference type="PANTHER" id="PTHR10468:SF0">
    <property type="entry name" value="ALPHA-1,3-MANNOSYL-GLYCOPROTEIN 2-BETA-N-ACETYLGLUCOSAMINYLTRANSFERASE"/>
    <property type="match status" value="1"/>
</dbReference>
<dbReference type="AlphaFoldDB" id="A0A813VW31"/>
<evidence type="ECO:0000256" key="2">
    <source>
        <dbReference type="ARBA" id="ARBA00004922"/>
    </source>
</evidence>
<dbReference type="InterPro" id="IPR029044">
    <property type="entry name" value="Nucleotide-diphossugar_trans"/>
</dbReference>
<evidence type="ECO:0000256" key="9">
    <source>
        <dbReference type="ARBA" id="ARBA00022989"/>
    </source>
</evidence>
<sequence length="411" mass="47230">MRSILKKILITTGVFFLINILLLISLKGFQSPTDKHDLALPIVRPRHPKFPALATSTLPFTVSLPSIKKTETVLPVVVFGCNRPRALQKHIEALLRIRKNAELHPIIVSLDCHDQDTIQAAKNFGDKIKLIIDLPDLGPIHVPGQFEHMAGYYKIARHYNYSINYVLNKLNYDGIIITEDDLEVSPDFLDYFQALYPLLIHDKTVWCVSAWNDNGIDKKIAKDSTLLHRTDFFPGLGWLLSKTVWTEIKENWPAGFWDDWMRLPEQRRDRSCIRPEISRTAMSPEGKKGVSQGQHYEKYLRKIVKNNEPVDWKSIDISYLMKDRYDPMFQARVDACPVITVSDLGHLKSEMKCAQIRYSNEKEFVAVANALEIMNDLKSNVPRTAYRGVVQCQHGPTTVYVTPSQRPWRGY</sequence>
<dbReference type="PANTHER" id="PTHR10468">
    <property type="entry name" value="PROTEIN O-LINKED-MANNOSE BETA-1,2-N-ACETYLGLUCOSAMINYLTRANSFERASE 1/ALPHA-1,3-MANNOSYL-GLYCOPROTEIN 2-BETA-N-ACETYLGLUCOSAMINYLTRANSFERASE"/>
    <property type="match status" value="1"/>
</dbReference>
<evidence type="ECO:0000313" key="18">
    <source>
        <dbReference type="EMBL" id="CAF0847249.1"/>
    </source>
</evidence>
<evidence type="ECO:0000256" key="11">
    <source>
        <dbReference type="ARBA" id="ARBA00023136"/>
    </source>
</evidence>
<keyword evidence="8 17" id="KW-0735">Signal-anchor</keyword>
<keyword evidence="6 17" id="KW-0812">Transmembrane</keyword>
<dbReference type="EMBL" id="CAJNOJ010000021">
    <property type="protein sequence ID" value="CAF0847249.1"/>
    <property type="molecule type" value="Genomic_DNA"/>
</dbReference>
<evidence type="ECO:0000256" key="4">
    <source>
        <dbReference type="ARBA" id="ARBA00022676"/>
    </source>
</evidence>
<evidence type="ECO:0000256" key="5">
    <source>
        <dbReference type="ARBA" id="ARBA00022679"/>
    </source>
</evidence>
<keyword evidence="10 17" id="KW-0333">Golgi apparatus</keyword>
<accession>A0A813VW31</accession>
<dbReference type="Proteomes" id="UP000663852">
    <property type="component" value="Unassembled WGS sequence"/>
</dbReference>
<dbReference type="InterPro" id="IPR052261">
    <property type="entry name" value="Glycosyltransferase_13"/>
</dbReference>
<keyword evidence="4 17" id="KW-0328">Glycosyltransferase</keyword>
<dbReference type="Gene3D" id="3.10.180.20">
    <property type="entry name" value="N-Acetylglucosaminyltransferase I, Domain 2"/>
    <property type="match status" value="1"/>
</dbReference>
<protein>
    <recommendedName>
        <fullName evidence="14 17">Alpha-1,3-mannosyl-glycoprotein 2-beta-N-acetylglucosaminyltransferase</fullName>
        <shortName evidence="17">GNT-I</shortName>
        <shortName evidence="17">GlcNAc-T I</shortName>
        <ecNumber evidence="14 17">2.4.1.101</ecNumber>
    </recommendedName>
    <alternativeName>
        <fullName evidence="15 17">N-glycosyl-oligosaccharide-glycoprotein N-acetylglucosaminyltransferase I</fullName>
    </alternativeName>
</protein>
<dbReference type="EC" id="2.4.1.101" evidence="14 17"/>
<keyword evidence="20" id="KW-1185">Reference proteome</keyword>
<gene>
    <name evidence="18" type="ORF">EDS130_LOCUS7135</name>
    <name evidence="19" type="ORF">XAT740_LOCUS33197</name>
</gene>
<dbReference type="Proteomes" id="UP000663828">
    <property type="component" value="Unassembled WGS sequence"/>
</dbReference>
<dbReference type="SUPFAM" id="SSF53448">
    <property type="entry name" value="Nucleotide-diphospho-sugar transferases"/>
    <property type="match status" value="1"/>
</dbReference>
<dbReference type="GO" id="GO:0000139">
    <property type="term" value="C:Golgi membrane"/>
    <property type="evidence" value="ECO:0007669"/>
    <property type="project" value="UniProtKB-SubCell"/>
</dbReference>
<comment type="cofactor">
    <cofactor evidence="17">
        <name>Mn(2+)</name>
        <dbReference type="ChEBI" id="CHEBI:29035"/>
    </cofactor>
    <text evidence="17">The cofactor is mostly bound to the substrate.</text>
</comment>
<comment type="caution">
    <text evidence="18">The sequence shown here is derived from an EMBL/GenBank/DDBJ whole genome shotgun (WGS) entry which is preliminary data.</text>
</comment>
<evidence type="ECO:0000313" key="20">
    <source>
        <dbReference type="Proteomes" id="UP000663828"/>
    </source>
</evidence>
<keyword evidence="5" id="KW-0808">Transferase</keyword>
<name>A0A813VW31_ADIRI</name>
<comment type="subcellular location">
    <subcellularLocation>
        <location evidence="1 17">Golgi apparatus membrane</location>
        <topology evidence="1 17">Single-pass type II membrane protein</topology>
    </subcellularLocation>
</comment>
<feature type="transmembrane region" description="Helical" evidence="17">
    <location>
        <begin position="7"/>
        <end position="26"/>
    </location>
</feature>
<evidence type="ECO:0000256" key="6">
    <source>
        <dbReference type="ARBA" id="ARBA00022692"/>
    </source>
</evidence>
<reference evidence="18" key="1">
    <citation type="submission" date="2021-02" db="EMBL/GenBank/DDBJ databases">
        <authorList>
            <person name="Nowell W R."/>
        </authorList>
    </citation>
    <scope>NUCLEOTIDE SEQUENCE</scope>
</reference>
<evidence type="ECO:0000256" key="8">
    <source>
        <dbReference type="ARBA" id="ARBA00022968"/>
    </source>
</evidence>
<comment type="similarity">
    <text evidence="3 17">Belongs to the glycosyltransferase 13 family.</text>
</comment>
<comment type="pathway">
    <text evidence="2 17">Protein modification; protein glycosylation.</text>
</comment>
<dbReference type="GO" id="GO:0003827">
    <property type="term" value="F:alpha-1,3-mannosylglycoprotein 2-beta-N-acetylglucosaminyltransferase activity"/>
    <property type="evidence" value="ECO:0007669"/>
    <property type="project" value="UniProtKB-UniRule"/>
</dbReference>
<comment type="function">
    <text evidence="13 17">Initiates complex N-linked carbohydrate formation. Essential for the conversion of high-mannose to hybrid and complex N-glycans.</text>
</comment>
<dbReference type="FunFam" id="3.90.550.10:FF:000252">
    <property type="entry name" value="Protein O-linked-mannose beta-1,2-N-acetylglucosaminyltransferase 1"/>
    <property type="match status" value="1"/>
</dbReference>
<dbReference type="EMBL" id="CAJNOR010003155">
    <property type="protein sequence ID" value="CAF1383331.1"/>
    <property type="molecule type" value="Genomic_DNA"/>
</dbReference>
<evidence type="ECO:0000256" key="12">
    <source>
        <dbReference type="ARBA" id="ARBA00023211"/>
    </source>
</evidence>